<protein>
    <submittedName>
        <fullName evidence="1">Uncharacterized protein</fullName>
    </submittedName>
</protein>
<reference evidence="2" key="1">
    <citation type="journal article" date="2016" name="Nat. Biotechnol.">
        <title>Sequencing wild and cultivated cassava and related species reveals extensive interspecific hybridization and genetic diversity.</title>
        <authorList>
            <person name="Bredeson J.V."/>
            <person name="Lyons J.B."/>
            <person name="Prochnik S.E."/>
            <person name="Wu G.A."/>
            <person name="Ha C.M."/>
            <person name="Edsinger-Gonzales E."/>
            <person name="Grimwood J."/>
            <person name="Schmutz J."/>
            <person name="Rabbi I.Y."/>
            <person name="Egesi C."/>
            <person name="Nauluvula P."/>
            <person name="Lebot V."/>
            <person name="Ndunguru J."/>
            <person name="Mkamilo G."/>
            <person name="Bart R.S."/>
            <person name="Setter T.L."/>
            <person name="Gleadow R.M."/>
            <person name="Kulakow P."/>
            <person name="Ferguson M.E."/>
            <person name="Rounsley S."/>
            <person name="Rokhsar D.S."/>
        </authorList>
    </citation>
    <scope>NUCLEOTIDE SEQUENCE [LARGE SCALE GENOMIC DNA]</scope>
    <source>
        <strain evidence="2">cv. AM560-2</strain>
    </source>
</reference>
<name>A0ACB7I9L3_MANES</name>
<organism evidence="1 2">
    <name type="scientific">Manihot esculenta</name>
    <name type="common">Cassava</name>
    <name type="synonym">Jatropha manihot</name>
    <dbReference type="NCBI Taxonomy" id="3983"/>
    <lineage>
        <taxon>Eukaryota</taxon>
        <taxon>Viridiplantae</taxon>
        <taxon>Streptophyta</taxon>
        <taxon>Embryophyta</taxon>
        <taxon>Tracheophyta</taxon>
        <taxon>Spermatophyta</taxon>
        <taxon>Magnoliopsida</taxon>
        <taxon>eudicotyledons</taxon>
        <taxon>Gunneridae</taxon>
        <taxon>Pentapetalae</taxon>
        <taxon>rosids</taxon>
        <taxon>fabids</taxon>
        <taxon>Malpighiales</taxon>
        <taxon>Euphorbiaceae</taxon>
        <taxon>Crotonoideae</taxon>
        <taxon>Manihoteae</taxon>
        <taxon>Manihot</taxon>
    </lineage>
</organism>
<dbReference type="EMBL" id="CM004387">
    <property type="protein sequence ID" value="KAG8661759.1"/>
    <property type="molecule type" value="Genomic_DNA"/>
</dbReference>
<gene>
    <name evidence="1" type="ORF">MANES_01G036200v8</name>
</gene>
<sequence length="295" mass="32880">MVMEIVVKETGLGDMIKISQHKFQIFLPSSLVLSTCLLCGRTPFLIYSSPAIIFHSSSFSPSSRFSEMASEPHQPELSSAFEGMPRHRDLSLFLPFLLGFSTTTGRSESDHPDQETPDTPTPNQRIILINPFTQGMVVIEGAASLDSLLRDLATKNGQPPASKASIEAMPCVEIAEIGDQDGECMICLEDWEIGGLAKEMPCKHRFHANCIEKWLGIHGSCPVCRYKMPVDKMDFGKKRDDDDDEGRERRIIEREIWVSFSFNTHRRNENSNQASVTDPSDVSSSSPALDHEMEG</sequence>
<evidence type="ECO:0000313" key="2">
    <source>
        <dbReference type="Proteomes" id="UP000091857"/>
    </source>
</evidence>
<keyword evidence="2" id="KW-1185">Reference proteome</keyword>
<proteinExistence type="predicted"/>
<evidence type="ECO:0000313" key="1">
    <source>
        <dbReference type="EMBL" id="KAG8661759.1"/>
    </source>
</evidence>
<dbReference type="Proteomes" id="UP000091857">
    <property type="component" value="Chromosome 1"/>
</dbReference>
<comment type="caution">
    <text evidence="1">The sequence shown here is derived from an EMBL/GenBank/DDBJ whole genome shotgun (WGS) entry which is preliminary data.</text>
</comment>
<accession>A0ACB7I9L3</accession>